<dbReference type="GeneID" id="94837175"/>
<accession>A0A1J4KC11</accession>
<feature type="region of interest" description="Disordered" evidence="1">
    <location>
        <begin position="404"/>
        <end position="440"/>
    </location>
</feature>
<gene>
    <name evidence="2" type="ORF">TRFO_22280</name>
</gene>
<dbReference type="AlphaFoldDB" id="A0A1J4KC11"/>
<organism evidence="2 3">
    <name type="scientific">Tritrichomonas foetus</name>
    <dbReference type="NCBI Taxonomy" id="1144522"/>
    <lineage>
        <taxon>Eukaryota</taxon>
        <taxon>Metamonada</taxon>
        <taxon>Parabasalia</taxon>
        <taxon>Tritrichomonadida</taxon>
        <taxon>Tritrichomonadidae</taxon>
        <taxon>Tritrichomonas</taxon>
    </lineage>
</organism>
<dbReference type="Proteomes" id="UP000179807">
    <property type="component" value="Unassembled WGS sequence"/>
</dbReference>
<comment type="caution">
    <text evidence="2">The sequence shown here is derived from an EMBL/GenBank/DDBJ whole genome shotgun (WGS) entry which is preliminary data.</text>
</comment>
<feature type="region of interest" description="Disordered" evidence="1">
    <location>
        <begin position="334"/>
        <end position="367"/>
    </location>
</feature>
<evidence type="ECO:0000313" key="2">
    <source>
        <dbReference type="EMBL" id="OHT08953.1"/>
    </source>
</evidence>
<feature type="compositionally biased region" description="Polar residues" evidence="1">
    <location>
        <begin position="347"/>
        <end position="356"/>
    </location>
</feature>
<dbReference type="EMBL" id="MLAK01000652">
    <property type="protein sequence ID" value="OHT08953.1"/>
    <property type="molecule type" value="Genomic_DNA"/>
</dbReference>
<proteinExistence type="predicted"/>
<protein>
    <submittedName>
        <fullName evidence="2">Uncharacterized protein</fullName>
    </submittedName>
</protein>
<evidence type="ECO:0000256" key="1">
    <source>
        <dbReference type="SAM" id="MobiDB-lite"/>
    </source>
</evidence>
<reference evidence="2" key="1">
    <citation type="submission" date="2016-10" db="EMBL/GenBank/DDBJ databases">
        <authorList>
            <person name="Benchimol M."/>
            <person name="Almeida L.G."/>
            <person name="Vasconcelos A.T."/>
            <person name="Perreira-Neves A."/>
            <person name="Rosa I.A."/>
            <person name="Tasca T."/>
            <person name="Bogo M.R."/>
            <person name="de Souza W."/>
        </authorList>
    </citation>
    <scope>NUCLEOTIDE SEQUENCE [LARGE SCALE GENOMIC DNA]</scope>
    <source>
        <strain evidence="2">K</strain>
    </source>
</reference>
<dbReference type="VEuPathDB" id="TrichDB:TRFO_22280"/>
<sequence length="706" mass="83569">MKIAAERRQYKDKIIEKLKKQTEEQIEQEYQARKLKIIYNIAKLYAKPAERTKYISEEENQLIKDKRSIDLSISKIDAAKNRLLERKKYIPMLEFEYALLTACQIPQQLYLPTFHKYFKNKEINSRQFDSLNIEIKFDDFKQFFSSDIKFYTKLPKNNDMTEYFRNLSNNDLESRYKKLNLTHAHVTVVFLSLLEGGVDSWIPFLEYFCEFYEKNPSERFSLLYFITVWFELRPKHFLRMVPCFIDFVDKVNDQGYFAKHLCMILEYSKRIMKFKALQLDSIPAEARLRYVQFGDYHKQILGTTAENIQNSFGSNMIKKHDPFSVKAFMDSLSKASKSKDKKKETNDSGNEPSTEQENPDNDDSRPNDEDFYQAFIICLSAIRQTLSLDSFINFANNTDIIINSSSNVTSNTNSSTNTANENSDQMHSNESNNRSDEKHFTHDSKNNFINQEQMKKFDDQMDSIDLLKTKNLKNYFTQEEFGYWQNNIKKINCNNYEIVKLSRLFDGIPLHLHRQVESCIKNTQKDFTIDIKQQGLKHLLNIIQKFREPSKSDQSPKQTKYLNYHELLKFAIRIFPETYALMKSDDNFSRFAKDFEQLQFVQRPLISPTCFFTEQQNKYFSQFHLLNCLKVEADEQKYTYKNVKTITEHILNLMLMKPDLKDIDTKGIDLSMSNAGKQFVDPWAIRIVFYLMTEAVFQEDDKNEIK</sequence>
<name>A0A1J4KC11_9EUKA</name>
<dbReference type="RefSeq" id="XP_068362089.1">
    <property type="nucleotide sequence ID" value="XM_068502471.1"/>
</dbReference>
<feature type="compositionally biased region" description="Low complexity" evidence="1">
    <location>
        <begin position="404"/>
        <end position="423"/>
    </location>
</feature>
<feature type="compositionally biased region" description="Basic and acidic residues" evidence="1">
    <location>
        <begin position="337"/>
        <end position="346"/>
    </location>
</feature>
<evidence type="ECO:0000313" key="3">
    <source>
        <dbReference type="Proteomes" id="UP000179807"/>
    </source>
</evidence>
<keyword evidence="3" id="KW-1185">Reference proteome</keyword>